<sequence length="54" mass="6202">MTTYEAIVMTLTSNLVLIGAFTVVLMVVLHRKKQPPSFSTKECRIDYFFSLITF</sequence>
<feature type="transmembrane region" description="Helical" evidence="1">
    <location>
        <begin position="6"/>
        <end position="29"/>
    </location>
</feature>
<protein>
    <submittedName>
        <fullName evidence="2">Uncharacterized protein</fullName>
    </submittedName>
</protein>
<name>A0A072NGP5_SCHAZ</name>
<dbReference type="RefSeq" id="WP_202594816.1">
    <property type="nucleotide sequence ID" value="NZ_JJRY01000021.1"/>
</dbReference>
<organism evidence="2 3">
    <name type="scientific">Schinkia azotoformans MEV2011</name>
    <dbReference type="NCBI Taxonomy" id="1348973"/>
    <lineage>
        <taxon>Bacteria</taxon>
        <taxon>Bacillati</taxon>
        <taxon>Bacillota</taxon>
        <taxon>Bacilli</taxon>
        <taxon>Bacillales</taxon>
        <taxon>Bacillaceae</taxon>
        <taxon>Calidifontibacillus/Schinkia group</taxon>
        <taxon>Schinkia</taxon>
    </lineage>
</organism>
<keyword evidence="1" id="KW-0812">Transmembrane</keyword>
<evidence type="ECO:0000256" key="1">
    <source>
        <dbReference type="SAM" id="Phobius"/>
    </source>
</evidence>
<dbReference type="AlphaFoldDB" id="A0A072NGP5"/>
<reference evidence="2 3" key="1">
    <citation type="submission" date="2014-04" db="EMBL/GenBank/DDBJ databases">
        <title>Draft genome sequence of Bacillus azotoformans MEV2011, a (co-) denitrifying strain unable to grow in the presence of oxygen.</title>
        <authorList>
            <person name="Nielsen M."/>
            <person name="Schreiber L."/>
            <person name="Finster K."/>
            <person name="Schramm A."/>
        </authorList>
    </citation>
    <scope>NUCLEOTIDE SEQUENCE [LARGE SCALE GENOMIC DNA]</scope>
    <source>
        <strain evidence="2 3">MEV2011</strain>
    </source>
</reference>
<keyword evidence="1" id="KW-1133">Transmembrane helix</keyword>
<gene>
    <name evidence="2" type="ORF">M670_03966</name>
</gene>
<dbReference type="EMBL" id="JJRY01000021">
    <property type="protein sequence ID" value="KEF36884.1"/>
    <property type="molecule type" value="Genomic_DNA"/>
</dbReference>
<proteinExistence type="predicted"/>
<keyword evidence="1" id="KW-0472">Membrane</keyword>
<accession>A0A072NGP5</accession>
<comment type="caution">
    <text evidence="2">The sequence shown here is derived from an EMBL/GenBank/DDBJ whole genome shotgun (WGS) entry which is preliminary data.</text>
</comment>
<evidence type="ECO:0000313" key="2">
    <source>
        <dbReference type="EMBL" id="KEF36884.1"/>
    </source>
</evidence>
<dbReference type="Proteomes" id="UP000027936">
    <property type="component" value="Unassembled WGS sequence"/>
</dbReference>
<evidence type="ECO:0000313" key="3">
    <source>
        <dbReference type="Proteomes" id="UP000027936"/>
    </source>
</evidence>